<evidence type="ECO:0000313" key="1">
    <source>
        <dbReference type="EMBL" id="MFD1513532.1"/>
    </source>
</evidence>
<dbReference type="RefSeq" id="WP_250873507.1">
    <property type="nucleotide sequence ID" value="NZ_JALXFV010000004.1"/>
</dbReference>
<dbReference type="AlphaFoldDB" id="A0ABD6AUT2"/>
<reference evidence="1 2" key="1">
    <citation type="journal article" date="2019" name="Int. J. Syst. Evol. Microbiol.">
        <title>The Global Catalogue of Microorganisms (GCM) 10K type strain sequencing project: providing services to taxonomists for standard genome sequencing and annotation.</title>
        <authorList>
            <consortium name="The Broad Institute Genomics Platform"/>
            <consortium name="The Broad Institute Genome Sequencing Center for Infectious Disease"/>
            <person name="Wu L."/>
            <person name="Ma J."/>
        </authorList>
    </citation>
    <scope>NUCLEOTIDE SEQUENCE [LARGE SCALE GENOMIC DNA]</scope>
    <source>
        <strain evidence="1 2">CGMCC 1.12563</strain>
    </source>
</reference>
<dbReference type="EMBL" id="JBHUDC010000004">
    <property type="protein sequence ID" value="MFD1513532.1"/>
    <property type="molecule type" value="Genomic_DNA"/>
</dbReference>
<protein>
    <recommendedName>
        <fullName evidence="3">Acetyl-CoA synthetase</fullName>
    </recommendedName>
</protein>
<dbReference type="Proteomes" id="UP001597187">
    <property type="component" value="Unassembled WGS sequence"/>
</dbReference>
<gene>
    <name evidence="1" type="ORF">ACFSBT_09605</name>
</gene>
<dbReference type="SUPFAM" id="SSF56801">
    <property type="entry name" value="Acetyl-CoA synthetase-like"/>
    <property type="match status" value="1"/>
</dbReference>
<name>A0ABD6AUT2_9EURY</name>
<keyword evidence="2" id="KW-1185">Reference proteome</keyword>
<organism evidence="1 2">
    <name type="scientific">Halomarina rubra</name>
    <dbReference type="NCBI Taxonomy" id="2071873"/>
    <lineage>
        <taxon>Archaea</taxon>
        <taxon>Methanobacteriati</taxon>
        <taxon>Methanobacteriota</taxon>
        <taxon>Stenosarchaea group</taxon>
        <taxon>Halobacteria</taxon>
        <taxon>Halobacteriales</taxon>
        <taxon>Natronomonadaceae</taxon>
        <taxon>Halomarina</taxon>
    </lineage>
</organism>
<evidence type="ECO:0008006" key="3">
    <source>
        <dbReference type="Google" id="ProtNLM"/>
    </source>
</evidence>
<proteinExistence type="predicted"/>
<dbReference type="Gene3D" id="3.40.50.12780">
    <property type="entry name" value="N-terminal domain of ligase-like"/>
    <property type="match status" value="1"/>
</dbReference>
<evidence type="ECO:0000313" key="2">
    <source>
        <dbReference type="Proteomes" id="UP001597187"/>
    </source>
</evidence>
<accession>A0ABD6AUT2</accession>
<dbReference type="InterPro" id="IPR042099">
    <property type="entry name" value="ANL_N_sf"/>
</dbReference>
<comment type="caution">
    <text evidence="1">The sequence shown here is derived from an EMBL/GenBank/DDBJ whole genome shotgun (WGS) entry which is preliminary data.</text>
</comment>
<sequence length="239" mass="25358">MDVLGDLVARSRRSADDALLVPALGRTYDYRRFCTNAWKVGNFLRHLGVRGGRDVALVGRGRPEPVLSLYGAALLGATVSFDPPATVPTETRALVTPTDRLGDYAVDAVTKRVAYGDAPEDPDVAYFERDVWSENPTEPPDRVEPDGAALRGADGRTYTHREVLDAAARVAEEWHLGPEDSVAVRAPLSEPGTVVAGLVAPLLVGGSILLPDEGAVGEFAVADGDAPESDVVAPESVFD</sequence>